<evidence type="ECO:0000313" key="9">
    <source>
        <dbReference type="Proteomes" id="UP000887566"/>
    </source>
</evidence>
<dbReference type="HAMAP" id="MF_01547">
    <property type="entry name" value="RNA_methyltr_E"/>
    <property type="match status" value="1"/>
</dbReference>
<feature type="active site" description="Proton acceptor" evidence="7">
    <location>
        <position position="205"/>
    </location>
</feature>
<keyword evidence="2" id="KW-0698">rRNA processing</keyword>
<evidence type="ECO:0000259" key="8">
    <source>
        <dbReference type="Pfam" id="PF01728"/>
    </source>
</evidence>
<dbReference type="AlphaFoldDB" id="A0A914WH09"/>
<sequence length="254" mass="28036">MPTVDVSSSAALRLFDAVVGRRTICSGWRLFATKADTHRWHQRQSKDPYVKLRHEHNYRARSAFKLIEIDDKFRLLRPGSVVVELGAAPGAWSQVVVERANCLSQVKDQPIGFVLGVDLQPIAPLSGAEFISMGDITLKETQDAIRQRLDDRLVDLVLSDMAPNPTGSAPTDHIRIVKLCAIALRLAVAGDVVRLKQGGGAFVCKLWGGVDTDELVAATRKYFTKVNIYKPPASRDDSSELFIVAKNFIGIQNE</sequence>
<evidence type="ECO:0000256" key="4">
    <source>
        <dbReference type="ARBA" id="ARBA00022679"/>
    </source>
</evidence>
<evidence type="ECO:0000256" key="1">
    <source>
        <dbReference type="ARBA" id="ARBA00009258"/>
    </source>
</evidence>
<accession>A0A914WH09</accession>
<dbReference type="InterPro" id="IPR002877">
    <property type="entry name" value="RNA_MeTrfase_FtsJ_dom"/>
</dbReference>
<keyword evidence="9" id="KW-1185">Reference proteome</keyword>
<dbReference type="InterPro" id="IPR029063">
    <property type="entry name" value="SAM-dependent_MTases_sf"/>
</dbReference>
<comment type="similarity">
    <text evidence="1">Belongs to the class I-like SAM-binding methyltransferase superfamily. RNA methyltransferase RlmE family.</text>
</comment>
<name>A0A914WH09_9BILA</name>
<evidence type="ECO:0000256" key="7">
    <source>
        <dbReference type="PIRSR" id="PIRSR005461-1"/>
    </source>
</evidence>
<organism evidence="9 10">
    <name type="scientific">Plectus sambesii</name>
    <dbReference type="NCBI Taxonomy" id="2011161"/>
    <lineage>
        <taxon>Eukaryota</taxon>
        <taxon>Metazoa</taxon>
        <taxon>Ecdysozoa</taxon>
        <taxon>Nematoda</taxon>
        <taxon>Chromadorea</taxon>
        <taxon>Plectida</taxon>
        <taxon>Plectina</taxon>
        <taxon>Plectoidea</taxon>
        <taxon>Plectidae</taxon>
        <taxon>Plectus</taxon>
    </lineage>
</organism>
<evidence type="ECO:0000256" key="5">
    <source>
        <dbReference type="ARBA" id="ARBA00022691"/>
    </source>
</evidence>
<dbReference type="InterPro" id="IPR050082">
    <property type="entry name" value="RNA_methyltr_RlmE"/>
</dbReference>
<dbReference type="GO" id="GO:0005739">
    <property type="term" value="C:mitochondrion"/>
    <property type="evidence" value="ECO:0007669"/>
    <property type="project" value="TreeGrafter"/>
</dbReference>
<dbReference type="InterPro" id="IPR015507">
    <property type="entry name" value="rRNA-MeTfrase_E"/>
</dbReference>
<evidence type="ECO:0000256" key="2">
    <source>
        <dbReference type="ARBA" id="ARBA00022552"/>
    </source>
</evidence>
<keyword evidence="4" id="KW-0808">Transferase</keyword>
<evidence type="ECO:0000256" key="6">
    <source>
        <dbReference type="ARBA" id="ARBA00041184"/>
    </source>
</evidence>
<protein>
    <recommendedName>
        <fullName evidence="6">rRNA methyltransferase 2, mitochondrial</fullName>
    </recommendedName>
</protein>
<dbReference type="GO" id="GO:0008650">
    <property type="term" value="F:rRNA (uridine-2'-O-)-methyltransferase activity"/>
    <property type="evidence" value="ECO:0007669"/>
    <property type="project" value="TreeGrafter"/>
</dbReference>
<evidence type="ECO:0000313" key="10">
    <source>
        <dbReference type="WBParaSite" id="PSAMB.scaffold412size52380.g5523.t1"/>
    </source>
</evidence>
<dbReference type="Proteomes" id="UP000887566">
    <property type="component" value="Unplaced"/>
</dbReference>
<dbReference type="Pfam" id="PF01728">
    <property type="entry name" value="FtsJ"/>
    <property type="match status" value="1"/>
</dbReference>
<keyword evidence="5 7" id="KW-0949">S-adenosyl-L-methionine</keyword>
<dbReference type="SUPFAM" id="SSF53335">
    <property type="entry name" value="S-adenosyl-L-methionine-dependent methyltransferases"/>
    <property type="match status" value="1"/>
</dbReference>
<dbReference type="Gene3D" id="3.40.50.150">
    <property type="entry name" value="Vaccinia Virus protein VP39"/>
    <property type="match status" value="1"/>
</dbReference>
<keyword evidence="3" id="KW-0489">Methyltransferase</keyword>
<evidence type="ECO:0000256" key="3">
    <source>
        <dbReference type="ARBA" id="ARBA00022603"/>
    </source>
</evidence>
<dbReference type="PANTHER" id="PTHR10920">
    <property type="entry name" value="RIBOSOMAL RNA METHYLTRANSFERASE"/>
    <property type="match status" value="1"/>
</dbReference>
<dbReference type="PIRSF" id="PIRSF005461">
    <property type="entry name" value="23S_rRNA_mtase"/>
    <property type="match status" value="1"/>
</dbReference>
<reference evidence="10" key="1">
    <citation type="submission" date="2022-11" db="UniProtKB">
        <authorList>
            <consortium name="WormBaseParasite"/>
        </authorList>
    </citation>
    <scope>IDENTIFICATION</scope>
</reference>
<dbReference type="WBParaSite" id="PSAMB.scaffold412size52380.g5523.t1">
    <property type="protein sequence ID" value="PSAMB.scaffold412size52380.g5523.t1"/>
    <property type="gene ID" value="PSAMB.scaffold412size52380.g5523"/>
</dbReference>
<dbReference type="PANTHER" id="PTHR10920:SF18">
    <property type="entry name" value="RRNA METHYLTRANSFERASE 2, MITOCHONDRIAL"/>
    <property type="match status" value="1"/>
</dbReference>
<feature type="domain" description="Ribosomal RNA methyltransferase FtsJ" evidence="8">
    <location>
        <begin position="58"/>
        <end position="248"/>
    </location>
</feature>
<proteinExistence type="inferred from homology"/>